<dbReference type="Proteomes" id="UP000592216">
    <property type="component" value="Unassembled WGS sequence"/>
</dbReference>
<dbReference type="InterPro" id="IPR016181">
    <property type="entry name" value="Acyl_CoA_acyltransferase"/>
</dbReference>
<keyword evidence="2" id="KW-0808">Transferase</keyword>
<evidence type="ECO:0000259" key="1">
    <source>
        <dbReference type="PROSITE" id="PS51186"/>
    </source>
</evidence>
<dbReference type="EMBL" id="JABCJE010000011">
    <property type="protein sequence ID" value="NVO25107.1"/>
    <property type="molecule type" value="Genomic_DNA"/>
</dbReference>
<evidence type="ECO:0000313" key="2">
    <source>
        <dbReference type="EMBL" id="NVO25107.1"/>
    </source>
</evidence>
<dbReference type="AlphaFoldDB" id="A0A850Q5V5"/>
<protein>
    <submittedName>
        <fullName evidence="2">GNAT family N-acetyltransferase</fullName>
    </submittedName>
</protein>
<dbReference type="PROSITE" id="PS51186">
    <property type="entry name" value="GNAT"/>
    <property type="match status" value="1"/>
</dbReference>
<organism evidence="2 3">
    <name type="scientific">Donghicola mangrovi</name>
    <dbReference type="NCBI Taxonomy" id="2729614"/>
    <lineage>
        <taxon>Bacteria</taxon>
        <taxon>Pseudomonadati</taxon>
        <taxon>Pseudomonadota</taxon>
        <taxon>Alphaproteobacteria</taxon>
        <taxon>Rhodobacterales</taxon>
        <taxon>Roseobacteraceae</taxon>
        <taxon>Donghicola</taxon>
    </lineage>
</organism>
<dbReference type="GO" id="GO:0016747">
    <property type="term" value="F:acyltransferase activity, transferring groups other than amino-acyl groups"/>
    <property type="evidence" value="ECO:0007669"/>
    <property type="project" value="InterPro"/>
</dbReference>
<sequence>MSLQIVEIDAETALPLRHRVLWPDHPADFSRVPGDESALHLGAYEGDELVCVLSLFAEGTDIRLRKFATRPDRQNQGIGSALFTAALDRARASGARRLWLSARASASGFYARFGLEAFGDPYFKETEPCRDMQIRLDQSLANSA</sequence>
<dbReference type="CDD" id="cd04301">
    <property type="entry name" value="NAT_SF"/>
    <property type="match status" value="1"/>
</dbReference>
<accession>A0A850Q5V5</accession>
<name>A0A850Q5V5_9RHOB</name>
<dbReference type="Pfam" id="PF13673">
    <property type="entry name" value="Acetyltransf_10"/>
    <property type="match status" value="1"/>
</dbReference>
<reference evidence="2 3" key="1">
    <citation type="submission" date="2020-04" db="EMBL/GenBank/DDBJ databases">
        <title>Donghicola sp., a member of the Rhodobacteraceae family isolated from mangrove forest in Thailand.</title>
        <authorList>
            <person name="Charoenyingcharoen P."/>
            <person name="Yukphan P."/>
        </authorList>
    </citation>
    <scope>NUCLEOTIDE SEQUENCE [LARGE SCALE GENOMIC DNA]</scope>
    <source>
        <strain evidence="2 3">B5-SW-15</strain>
    </source>
</reference>
<gene>
    <name evidence="2" type="ORF">HJ536_17250</name>
</gene>
<dbReference type="SUPFAM" id="SSF55729">
    <property type="entry name" value="Acyl-CoA N-acyltransferases (Nat)"/>
    <property type="match status" value="1"/>
</dbReference>
<feature type="domain" description="N-acetyltransferase" evidence="1">
    <location>
        <begin position="1"/>
        <end position="137"/>
    </location>
</feature>
<comment type="caution">
    <text evidence="2">The sequence shown here is derived from an EMBL/GenBank/DDBJ whole genome shotgun (WGS) entry which is preliminary data.</text>
</comment>
<dbReference type="InterPro" id="IPR000182">
    <property type="entry name" value="GNAT_dom"/>
</dbReference>
<dbReference type="Gene3D" id="3.40.630.30">
    <property type="match status" value="1"/>
</dbReference>
<evidence type="ECO:0000313" key="3">
    <source>
        <dbReference type="Proteomes" id="UP000592216"/>
    </source>
</evidence>
<proteinExistence type="predicted"/>